<feature type="transmembrane region" description="Helical" evidence="1">
    <location>
        <begin position="293"/>
        <end position="314"/>
    </location>
</feature>
<keyword evidence="1" id="KW-1133">Transmembrane helix</keyword>
<dbReference type="Proteomes" id="UP000178176">
    <property type="component" value="Unassembled WGS sequence"/>
</dbReference>
<evidence type="ECO:0000313" key="3">
    <source>
        <dbReference type="Proteomes" id="UP000178176"/>
    </source>
</evidence>
<feature type="transmembrane region" description="Helical" evidence="1">
    <location>
        <begin position="269"/>
        <end position="286"/>
    </location>
</feature>
<comment type="caution">
    <text evidence="2">The sequence shown here is derived from an EMBL/GenBank/DDBJ whole genome shotgun (WGS) entry which is preliminary data.</text>
</comment>
<dbReference type="EMBL" id="MEXH01000021">
    <property type="protein sequence ID" value="OGC92183.1"/>
    <property type="molecule type" value="Genomic_DNA"/>
</dbReference>
<evidence type="ECO:0000256" key="1">
    <source>
        <dbReference type="SAM" id="Phobius"/>
    </source>
</evidence>
<feature type="transmembrane region" description="Helical" evidence="1">
    <location>
        <begin position="141"/>
        <end position="158"/>
    </location>
</feature>
<feature type="transmembrane region" description="Helical" evidence="1">
    <location>
        <begin position="320"/>
        <end position="337"/>
    </location>
</feature>
<feature type="transmembrane region" description="Helical" evidence="1">
    <location>
        <begin position="91"/>
        <end position="110"/>
    </location>
</feature>
<proteinExistence type="predicted"/>
<gene>
    <name evidence="2" type="ORF">A2876_02755</name>
</gene>
<accession>A0A1F4YG16</accession>
<protein>
    <recommendedName>
        <fullName evidence="4">Glycosyltransferase RgtA/B/C/D-like domain-containing protein</fullName>
    </recommendedName>
</protein>
<keyword evidence="1" id="KW-0812">Transmembrane</keyword>
<feature type="transmembrane region" description="Helical" evidence="1">
    <location>
        <begin position="116"/>
        <end position="134"/>
    </location>
</feature>
<sequence length="480" mass="55576">MHKLINSFKTISIIPLLAILAIGMFVRVYQYKERFNYNHDNDLSAWIVKDIVVDKHLRLIGQQTTAQGIFIGPYFYYALIPFYLATRMDPIGTVALPWLIGFISIISLFYVTQKIWGKKVAIISTLIYAASFGISATEREVVPTTLVFLWSIWFLFALHRRSLIYFAFLFSLVWHIHLALGILTVLAFLAVRKHHKFSDFLKPGVIFVLLSLPLIVFEFRHGFSQTKALFFSFDKTSQISRPLFEKIWHVVEYAARNINYIFWNKPNALNFWFLPIIVLIAFVYLIRKKILTSYQVFVFVSWFVLFVLFFSLHPINLSEYYLNSLNIIFIIIAALFLSRYPKLSFLILPFFVVHNIIRLVDLPVNHSGYIERKAAVAAIFADSKLHDYPCVSVSYMTDEGYQLGYRYLFWLAKVKTAPVNSLAPVYTVVFPHPRANRLDLTFGALGIVFPDYWRYTAPNVKISCSGADSNLTDPMFGFTK</sequence>
<organism evidence="2 3">
    <name type="scientific">Candidatus Amesbacteria bacterium RIFCSPHIGHO2_01_FULL_48_32b</name>
    <dbReference type="NCBI Taxonomy" id="1797253"/>
    <lineage>
        <taxon>Bacteria</taxon>
        <taxon>Candidatus Amesiibacteriota</taxon>
    </lineage>
</organism>
<feature type="transmembrane region" description="Helical" evidence="1">
    <location>
        <begin position="203"/>
        <end position="223"/>
    </location>
</feature>
<feature type="transmembrane region" description="Helical" evidence="1">
    <location>
        <begin position="164"/>
        <end position="191"/>
    </location>
</feature>
<feature type="transmembrane region" description="Helical" evidence="1">
    <location>
        <begin position="12"/>
        <end position="29"/>
    </location>
</feature>
<feature type="transmembrane region" description="Helical" evidence="1">
    <location>
        <begin position="65"/>
        <end position="84"/>
    </location>
</feature>
<reference evidence="2 3" key="1">
    <citation type="journal article" date="2016" name="Nat. Commun.">
        <title>Thousands of microbial genomes shed light on interconnected biogeochemical processes in an aquifer system.</title>
        <authorList>
            <person name="Anantharaman K."/>
            <person name="Brown C.T."/>
            <person name="Hug L.A."/>
            <person name="Sharon I."/>
            <person name="Castelle C.J."/>
            <person name="Probst A.J."/>
            <person name="Thomas B.C."/>
            <person name="Singh A."/>
            <person name="Wilkins M.J."/>
            <person name="Karaoz U."/>
            <person name="Brodie E.L."/>
            <person name="Williams K.H."/>
            <person name="Hubbard S.S."/>
            <person name="Banfield J.F."/>
        </authorList>
    </citation>
    <scope>NUCLEOTIDE SEQUENCE [LARGE SCALE GENOMIC DNA]</scope>
</reference>
<evidence type="ECO:0008006" key="4">
    <source>
        <dbReference type="Google" id="ProtNLM"/>
    </source>
</evidence>
<evidence type="ECO:0000313" key="2">
    <source>
        <dbReference type="EMBL" id="OGC92183.1"/>
    </source>
</evidence>
<dbReference type="AlphaFoldDB" id="A0A1F4YG16"/>
<name>A0A1F4YG16_9BACT</name>
<keyword evidence="1" id="KW-0472">Membrane</keyword>